<dbReference type="EMBL" id="VTER01000005">
    <property type="protein sequence ID" value="TYS48603.1"/>
    <property type="molecule type" value="Genomic_DNA"/>
</dbReference>
<dbReference type="Gene3D" id="1.20.120.350">
    <property type="entry name" value="Voltage-gated potassium channels. Chain C"/>
    <property type="match status" value="1"/>
</dbReference>
<dbReference type="PANTHER" id="PTHR11537">
    <property type="entry name" value="VOLTAGE-GATED POTASSIUM CHANNEL"/>
    <property type="match status" value="1"/>
</dbReference>
<comment type="subcellular location">
    <subcellularLocation>
        <location evidence="1">Membrane</location>
        <topology evidence="1">Multi-pass membrane protein</topology>
    </subcellularLocation>
</comment>
<comment type="caution">
    <text evidence="10">The sequence shown here is derived from an EMBL/GenBank/DDBJ whole genome shotgun (WGS) entry which is preliminary data.</text>
</comment>
<reference evidence="10 11" key="1">
    <citation type="submission" date="2019-08" db="EMBL/GenBank/DDBJ databases">
        <title>Bacillus genomes from the desert of Cuatro Cienegas, Coahuila.</title>
        <authorList>
            <person name="Olmedo-Alvarez G."/>
        </authorList>
    </citation>
    <scope>NUCLEOTIDE SEQUENCE [LARGE SCALE GENOMIC DNA]</scope>
    <source>
        <strain evidence="10 11">CH446_14T</strain>
    </source>
</reference>
<dbReference type="InterPro" id="IPR028325">
    <property type="entry name" value="VG_K_chnl"/>
</dbReference>
<keyword evidence="4 8" id="KW-1133">Transmembrane helix</keyword>
<dbReference type="GO" id="GO:0001508">
    <property type="term" value="P:action potential"/>
    <property type="evidence" value="ECO:0007669"/>
    <property type="project" value="TreeGrafter"/>
</dbReference>
<evidence type="ECO:0000256" key="7">
    <source>
        <dbReference type="ARBA" id="ARBA00023303"/>
    </source>
</evidence>
<evidence type="ECO:0000256" key="4">
    <source>
        <dbReference type="ARBA" id="ARBA00022989"/>
    </source>
</evidence>
<name>A0A5D4RAU4_9BACI</name>
<evidence type="ECO:0000256" key="5">
    <source>
        <dbReference type="ARBA" id="ARBA00023065"/>
    </source>
</evidence>
<keyword evidence="2" id="KW-0813">Transport</keyword>
<keyword evidence="7 10" id="KW-0407">Ion channel</keyword>
<keyword evidence="6 8" id="KW-0472">Membrane</keyword>
<feature type="transmembrane region" description="Helical" evidence="8">
    <location>
        <begin position="167"/>
        <end position="192"/>
    </location>
</feature>
<dbReference type="Proteomes" id="UP000322139">
    <property type="component" value="Unassembled WGS sequence"/>
</dbReference>
<feature type="domain" description="Potassium channel" evidence="9">
    <location>
        <begin position="118"/>
        <end position="192"/>
    </location>
</feature>
<dbReference type="Pfam" id="PF07885">
    <property type="entry name" value="Ion_trans_2"/>
    <property type="match status" value="1"/>
</dbReference>
<evidence type="ECO:0000313" key="11">
    <source>
        <dbReference type="Proteomes" id="UP000322139"/>
    </source>
</evidence>
<dbReference type="RefSeq" id="WP_148974776.1">
    <property type="nucleotide sequence ID" value="NZ_JBNILD010000001.1"/>
</dbReference>
<dbReference type="SUPFAM" id="SSF81324">
    <property type="entry name" value="Voltage-gated potassium channels"/>
    <property type="match status" value="1"/>
</dbReference>
<evidence type="ECO:0000259" key="9">
    <source>
        <dbReference type="Pfam" id="PF07885"/>
    </source>
</evidence>
<dbReference type="AlphaFoldDB" id="A0A5D4RAU4"/>
<evidence type="ECO:0000256" key="2">
    <source>
        <dbReference type="ARBA" id="ARBA00022448"/>
    </source>
</evidence>
<dbReference type="Gene3D" id="1.20.5.110">
    <property type="match status" value="1"/>
</dbReference>
<gene>
    <name evidence="10" type="ORF">FZD51_10815</name>
</gene>
<organism evidence="10 11">
    <name type="scientific">Bacillus infantis</name>
    <dbReference type="NCBI Taxonomy" id="324767"/>
    <lineage>
        <taxon>Bacteria</taxon>
        <taxon>Bacillati</taxon>
        <taxon>Bacillota</taxon>
        <taxon>Bacilli</taxon>
        <taxon>Bacillales</taxon>
        <taxon>Bacillaceae</taxon>
        <taxon>Bacillus</taxon>
    </lineage>
</organism>
<dbReference type="InterPro" id="IPR013099">
    <property type="entry name" value="K_chnl_dom"/>
</dbReference>
<feature type="transmembrane region" description="Helical" evidence="8">
    <location>
        <begin position="34"/>
        <end position="52"/>
    </location>
</feature>
<evidence type="ECO:0000256" key="8">
    <source>
        <dbReference type="SAM" id="Phobius"/>
    </source>
</evidence>
<evidence type="ECO:0000256" key="1">
    <source>
        <dbReference type="ARBA" id="ARBA00004141"/>
    </source>
</evidence>
<protein>
    <submittedName>
        <fullName evidence="10">Potassium channel family protein</fullName>
    </submittedName>
</protein>
<dbReference type="Gene3D" id="1.10.287.70">
    <property type="match status" value="1"/>
</dbReference>
<keyword evidence="5" id="KW-0406">Ion transport</keyword>
<evidence type="ECO:0000256" key="6">
    <source>
        <dbReference type="ARBA" id="ARBA00023136"/>
    </source>
</evidence>
<proteinExistence type="predicted"/>
<sequence>MNKKIVYFSYEIILAGLIIFSLVVKLPIDQARILSWFIWGLFFIDYIVRLLVSQDKWDYVKKHPLELLAIIPIDQLFRTLRLVRVIGLLRLVVLLKRKDSFLGILTEKYQVDRIFVVVVSLLFLSAIPMYWIEPSFESFEDALWWSIVTTTTVGYGDLYPQTTVGRIIASFLMFVGIGLIGVITGMVASFFSRDRELPEELRNVRENIDNHSSLTNNEIDLLIQKLESMKKKDG</sequence>
<dbReference type="PANTHER" id="PTHR11537:SF254">
    <property type="entry name" value="POTASSIUM VOLTAGE-GATED CHANNEL PROTEIN SHAB"/>
    <property type="match status" value="1"/>
</dbReference>
<dbReference type="InterPro" id="IPR027359">
    <property type="entry name" value="Volt_channel_dom_sf"/>
</dbReference>
<feature type="transmembrane region" description="Helical" evidence="8">
    <location>
        <begin position="7"/>
        <end position="28"/>
    </location>
</feature>
<dbReference type="GO" id="GO:0008076">
    <property type="term" value="C:voltage-gated potassium channel complex"/>
    <property type="evidence" value="ECO:0007669"/>
    <property type="project" value="InterPro"/>
</dbReference>
<feature type="transmembrane region" description="Helical" evidence="8">
    <location>
        <begin position="114"/>
        <end position="132"/>
    </location>
</feature>
<dbReference type="GO" id="GO:0005249">
    <property type="term" value="F:voltage-gated potassium channel activity"/>
    <property type="evidence" value="ECO:0007669"/>
    <property type="project" value="InterPro"/>
</dbReference>
<keyword evidence="3 8" id="KW-0812">Transmembrane</keyword>
<evidence type="ECO:0000256" key="3">
    <source>
        <dbReference type="ARBA" id="ARBA00022692"/>
    </source>
</evidence>
<evidence type="ECO:0000313" key="10">
    <source>
        <dbReference type="EMBL" id="TYS48603.1"/>
    </source>
</evidence>
<accession>A0A5D4RAU4</accession>